<dbReference type="STRING" id="225937.HP15_3952"/>
<reference evidence="2" key="2">
    <citation type="submission" date="2010-02" db="EMBL/GenBank/DDBJ databases">
        <title>Complete genome sequence of Marinobacter adhaerens type strain (HP15).</title>
        <authorList>
            <person name="Gaerdes A.A.M."/>
            <person name="Kaeppel E."/>
            <person name="Shezad A."/>
            <person name="Seebah S."/>
            <person name="Teeling H."/>
            <person name="Yarza P."/>
            <person name="Gloeckner F.O."/>
            <person name="Ullrich M.S."/>
        </authorList>
    </citation>
    <scope>NUCLEOTIDE SEQUENCE [LARGE SCALE GENOMIC DNA]</scope>
    <source>
        <strain evidence="2">DSM 23420 / HP15</strain>
    </source>
</reference>
<evidence type="ECO:0000313" key="2">
    <source>
        <dbReference type="Proteomes" id="UP000007077"/>
    </source>
</evidence>
<dbReference type="HOGENOM" id="CLU_3345602_0_0_6"/>
<evidence type="ECO:0000313" key="1">
    <source>
        <dbReference type="EMBL" id="ADP99716.1"/>
    </source>
</evidence>
<dbReference type="PATRIC" id="fig|225937.3.peg.3977"/>
<proteinExistence type="predicted"/>
<organism evidence="1 2">
    <name type="scientific">Marinobacter adhaerens (strain DSM 23420 / HP15)</name>
    <dbReference type="NCBI Taxonomy" id="225937"/>
    <lineage>
        <taxon>Bacteria</taxon>
        <taxon>Pseudomonadati</taxon>
        <taxon>Pseudomonadota</taxon>
        <taxon>Gammaproteobacteria</taxon>
        <taxon>Pseudomonadales</taxon>
        <taxon>Marinobacteraceae</taxon>
        <taxon>Marinobacter</taxon>
    </lineage>
</organism>
<accession>E4PKP4</accession>
<reference evidence="1 2" key="1">
    <citation type="journal article" date="2010" name="Stand. Genomic Sci.">
        <title>Complete genome sequence of Marinobacter adhaerens type strain (HP15), a diatom-interacting marine microorganism.</title>
        <authorList>
            <person name="Gardes A."/>
            <person name="Kaeppel E."/>
            <person name="Shehzad A."/>
            <person name="Seebah S."/>
            <person name="Teeling H."/>
            <person name="Yarza P."/>
            <person name="Glockner F.O."/>
            <person name="Grossart H.P."/>
            <person name="Ullrich M.S."/>
        </authorList>
    </citation>
    <scope>NUCLEOTIDE SEQUENCE [LARGE SCALE GENOMIC DNA]</scope>
    <source>
        <strain evidence="2">DSM 23420 / HP15</strain>
    </source>
</reference>
<gene>
    <name evidence="1" type="ordered locus">HP15_3952</name>
</gene>
<dbReference type="Proteomes" id="UP000007077">
    <property type="component" value="Chromosome"/>
</dbReference>
<protein>
    <submittedName>
        <fullName evidence="1">Uncharacterized protein</fullName>
    </submittedName>
</protein>
<sequence length="37" mass="4154">MIAREPRVPPASPETGLEKHPMLRWATWVGDMPVPLS</sequence>
<dbReference type="AlphaFoldDB" id="E4PKP4"/>
<dbReference type="EMBL" id="CP001978">
    <property type="protein sequence ID" value="ADP99716.1"/>
    <property type="molecule type" value="Genomic_DNA"/>
</dbReference>
<name>E4PKP4_MARAH</name>
<dbReference type="KEGG" id="mad:HP15_3952"/>